<gene>
    <name evidence="3" type="ORF">J4Q44_G00258980</name>
</gene>
<evidence type="ECO:0000313" key="4">
    <source>
        <dbReference type="Proteomes" id="UP001356427"/>
    </source>
</evidence>
<dbReference type="EMBL" id="JAGTTL010000024">
    <property type="protein sequence ID" value="KAK6303444.1"/>
    <property type="molecule type" value="Genomic_DNA"/>
</dbReference>
<proteinExistence type="predicted"/>
<dbReference type="GO" id="GO:0060070">
    <property type="term" value="P:canonical Wnt signaling pathway"/>
    <property type="evidence" value="ECO:0007669"/>
    <property type="project" value="TreeGrafter"/>
</dbReference>
<feature type="region of interest" description="Disordered" evidence="1">
    <location>
        <begin position="19"/>
        <end position="79"/>
    </location>
</feature>
<evidence type="ECO:0000259" key="2">
    <source>
        <dbReference type="Pfam" id="PF02377"/>
    </source>
</evidence>
<feature type="compositionally biased region" description="Low complexity" evidence="1">
    <location>
        <begin position="34"/>
        <end position="49"/>
    </location>
</feature>
<dbReference type="GO" id="GO:0005829">
    <property type="term" value="C:cytosol"/>
    <property type="evidence" value="ECO:0007669"/>
    <property type="project" value="TreeGrafter"/>
</dbReference>
<organism evidence="3 4">
    <name type="scientific">Coregonus suidteri</name>
    <dbReference type="NCBI Taxonomy" id="861788"/>
    <lineage>
        <taxon>Eukaryota</taxon>
        <taxon>Metazoa</taxon>
        <taxon>Chordata</taxon>
        <taxon>Craniata</taxon>
        <taxon>Vertebrata</taxon>
        <taxon>Euteleostomi</taxon>
        <taxon>Actinopterygii</taxon>
        <taxon>Neopterygii</taxon>
        <taxon>Teleostei</taxon>
        <taxon>Protacanthopterygii</taxon>
        <taxon>Salmoniformes</taxon>
        <taxon>Salmonidae</taxon>
        <taxon>Coregoninae</taxon>
        <taxon>Coregonus</taxon>
    </lineage>
</organism>
<feature type="compositionally biased region" description="Low complexity" evidence="1">
    <location>
        <begin position="59"/>
        <end position="70"/>
    </location>
</feature>
<dbReference type="Proteomes" id="UP001356427">
    <property type="component" value="Unassembled WGS sequence"/>
</dbReference>
<accession>A0AAN8KY86</accession>
<dbReference type="Pfam" id="PF02377">
    <property type="entry name" value="Dishevelled"/>
    <property type="match status" value="1"/>
</dbReference>
<name>A0AAN8KY86_9TELE</name>
<dbReference type="InterPro" id="IPR003351">
    <property type="entry name" value="Dishevelled_protein_dom"/>
</dbReference>
<comment type="caution">
    <text evidence="3">The sequence shown here is derived from an EMBL/GenBank/DDBJ whole genome shotgun (WGS) entry which is preliminary data.</text>
</comment>
<dbReference type="PANTHER" id="PTHR10878">
    <property type="entry name" value="SEGMENT POLARITY PROTEIN DISHEVELLED"/>
    <property type="match status" value="1"/>
</dbReference>
<feature type="domain" description="Dishevelled protein" evidence="2">
    <location>
        <begin position="11"/>
        <end position="82"/>
    </location>
</feature>
<dbReference type="PANTHER" id="PTHR10878:SF5">
    <property type="entry name" value="SEGMENT POLARITY PROTEIN DISHEVELLED HOMOLOG DVL-1-RELATED"/>
    <property type="match status" value="1"/>
</dbReference>
<sequence>MLFQAFSEAKCTVPRINGHSKSERTARDSAMGCDSASVMSSELESSSFIDSEEDDDGSRLSSSTEQSSSSQLMRRHRRRRHKGLDCCTYMCQPTTVVIREDCRIVPVHGWWHSGGPLLPQAGHIVEDSTSHSNITCPNRADP</sequence>
<evidence type="ECO:0000313" key="3">
    <source>
        <dbReference type="EMBL" id="KAK6303444.1"/>
    </source>
</evidence>
<keyword evidence="4" id="KW-1185">Reference proteome</keyword>
<evidence type="ECO:0000256" key="1">
    <source>
        <dbReference type="SAM" id="MobiDB-lite"/>
    </source>
</evidence>
<protein>
    <recommendedName>
        <fullName evidence="2">Dishevelled protein domain-containing protein</fullName>
    </recommendedName>
</protein>
<reference evidence="3 4" key="1">
    <citation type="submission" date="2021-04" db="EMBL/GenBank/DDBJ databases">
        <authorList>
            <person name="De Guttry C."/>
            <person name="Zahm M."/>
            <person name="Klopp C."/>
            <person name="Cabau C."/>
            <person name="Louis A."/>
            <person name="Berthelot C."/>
            <person name="Parey E."/>
            <person name="Roest Crollius H."/>
            <person name="Montfort J."/>
            <person name="Robinson-Rechavi M."/>
            <person name="Bucao C."/>
            <person name="Bouchez O."/>
            <person name="Gislard M."/>
            <person name="Lluch J."/>
            <person name="Milhes M."/>
            <person name="Lampietro C."/>
            <person name="Lopez Roques C."/>
            <person name="Donnadieu C."/>
            <person name="Braasch I."/>
            <person name="Desvignes T."/>
            <person name="Postlethwait J."/>
            <person name="Bobe J."/>
            <person name="Wedekind C."/>
            <person name="Guiguen Y."/>
        </authorList>
    </citation>
    <scope>NUCLEOTIDE SEQUENCE [LARGE SCALE GENOMIC DNA]</scope>
    <source>
        <strain evidence="3">Cs_M1</strain>
        <tissue evidence="3">Blood</tissue>
    </source>
</reference>
<dbReference type="InterPro" id="IPR015506">
    <property type="entry name" value="Dsh/Dvl-rel"/>
</dbReference>
<dbReference type="GO" id="GO:0005109">
    <property type="term" value="F:frizzled binding"/>
    <property type="evidence" value="ECO:0007669"/>
    <property type="project" value="TreeGrafter"/>
</dbReference>
<dbReference type="AlphaFoldDB" id="A0AAN8KY86"/>